<evidence type="ECO:0000256" key="1">
    <source>
        <dbReference type="SAM" id="SignalP"/>
    </source>
</evidence>
<reference evidence="2 3" key="1">
    <citation type="submission" date="2016-10" db="EMBL/GenBank/DDBJ databases">
        <authorList>
            <person name="Varghese N."/>
            <person name="Submissions S."/>
        </authorList>
    </citation>
    <scope>NUCLEOTIDE SEQUENCE [LARGE SCALE GENOMIC DNA]</scope>
    <source>
        <strain evidence="2 3">DSM 29073</strain>
    </source>
</reference>
<proteinExistence type="predicted"/>
<feature type="chain" id="PRO_5034782108" description="Adhesin domain-containing protein" evidence="1">
    <location>
        <begin position="29"/>
        <end position="363"/>
    </location>
</feature>
<keyword evidence="3" id="KW-1185">Reference proteome</keyword>
<evidence type="ECO:0000313" key="3">
    <source>
        <dbReference type="Proteomes" id="UP000236725"/>
    </source>
</evidence>
<feature type="signal peptide" evidence="1">
    <location>
        <begin position="1"/>
        <end position="28"/>
    </location>
</feature>
<name>A0A8G2F4E4_9BACT</name>
<protein>
    <recommendedName>
        <fullName evidence="4">Adhesin domain-containing protein</fullName>
    </recommendedName>
</protein>
<evidence type="ECO:0008006" key="4">
    <source>
        <dbReference type="Google" id="ProtNLM"/>
    </source>
</evidence>
<accession>A0A8G2F4E4</accession>
<evidence type="ECO:0000313" key="2">
    <source>
        <dbReference type="EMBL" id="SEF89664.1"/>
    </source>
</evidence>
<dbReference type="RefSeq" id="WP_103983391.1">
    <property type="nucleotide sequence ID" value="NZ_FNVS01000009.1"/>
</dbReference>
<sequence>MKYSVQTKNYSLCLVAMLMLLCSLPALAKDQGYTKRKEINKSFNVSMNDLLQVDNRYGNITIAYWGKKEVAFRIVIESKSSNESRAQAELDRVNIDLQKSGNTVSAITSLAKSSGNWNWGNGENHSLNIHYYINIPNGLAMDLTQKYGNIDLPASNDGKCDLHVKYGNLSAGNFKAGLTVEAKYSNVTIGNVNNAELEVGYAGNVSIGNAKELNIDSKYSNLTLQDVKKLSLEKKYGNLKAGTIESVSLEMKYSEGTIQAITSQLIVDELSYGSLTVKELSPNFREVNVNARYGNLNLNIPAKAAFKVSADNMKYGNYSIKGFNITSSEKEDKRTYRSEINNGGNRTIYFDGNGYSNLKINAN</sequence>
<comment type="caution">
    <text evidence="2">The sequence shown here is derived from an EMBL/GenBank/DDBJ whole genome shotgun (WGS) entry which is preliminary data.</text>
</comment>
<dbReference type="EMBL" id="FNVS01000009">
    <property type="protein sequence ID" value="SEF89664.1"/>
    <property type="molecule type" value="Genomic_DNA"/>
</dbReference>
<dbReference type="AlphaFoldDB" id="A0A8G2F4E4"/>
<keyword evidence="1" id="KW-0732">Signal</keyword>
<gene>
    <name evidence="2" type="ORF">SAMN05444001_10929</name>
</gene>
<dbReference type="Proteomes" id="UP000236725">
    <property type="component" value="Unassembled WGS sequence"/>
</dbReference>
<organism evidence="2 3">
    <name type="scientific">Parabacteroides chinchillae</name>
    <dbReference type="NCBI Taxonomy" id="871327"/>
    <lineage>
        <taxon>Bacteria</taxon>
        <taxon>Pseudomonadati</taxon>
        <taxon>Bacteroidota</taxon>
        <taxon>Bacteroidia</taxon>
        <taxon>Bacteroidales</taxon>
        <taxon>Tannerellaceae</taxon>
        <taxon>Parabacteroides</taxon>
    </lineage>
</organism>